<organism evidence="6 8">
    <name type="scientific">Myroides marinus</name>
    <dbReference type="NCBI Taxonomy" id="703342"/>
    <lineage>
        <taxon>Bacteria</taxon>
        <taxon>Pseudomonadati</taxon>
        <taxon>Bacteroidota</taxon>
        <taxon>Flavobacteriia</taxon>
        <taxon>Flavobacteriales</taxon>
        <taxon>Flavobacteriaceae</taxon>
        <taxon>Myroides</taxon>
    </lineage>
</organism>
<dbReference type="Proteomes" id="UP000076630">
    <property type="component" value="Unassembled WGS sequence"/>
</dbReference>
<evidence type="ECO:0000256" key="2">
    <source>
        <dbReference type="ARBA" id="ARBA00022692"/>
    </source>
</evidence>
<comment type="subcellular location">
    <subcellularLocation>
        <location evidence="1">Membrane</location>
        <topology evidence="1">Multi-pass membrane protein</topology>
    </subcellularLocation>
</comment>
<feature type="transmembrane region" description="Helical" evidence="5">
    <location>
        <begin position="6"/>
        <end position="24"/>
    </location>
</feature>
<evidence type="ECO:0000256" key="3">
    <source>
        <dbReference type="ARBA" id="ARBA00022989"/>
    </source>
</evidence>
<sequence>MDNKTLSIVSYITVIGWIVAFFLGKEKADNLLKYHLRQALGVVVLSFALGIVIQVVARILPAMAMLISSVLYLISIGYMVIGILNAAGEKQKPLPIIGQWSDKTFSFIK</sequence>
<dbReference type="AlphaFoldDB" id="A0A161S7S4"/>
<dbReference type="GeneID" id="82255971"/>
<dbReference type="RefSeq" id="WP_038985197.1">
    <property type="nucleotide sequence ID" value="NZ_FNYS01000002.1"/>
</dbReference>
<evidence type="ECO:0000256" key="1">
    <source>
        <dbReference type="ARBA" id="ARBA00004141"/>
    </source>
</evidence>
<keyword evidence="3 5" id="KW-1133">Transmembrane helix</keyword>
<evidence type="ECO:0000256" key="5">
    <source>
        <dbReference type="SAM" id="Phobius"/>
    </source>
</evidence>
<dbReference type="EMBL" id="FNYS01000002">
    <property type="protein sequence ID" value="SEI62033.1"/>
    <property type="molecule type" value="Genomic_DNA"/>
</dbReference>
<dbReference type="EMBL" id="LQNU01000053">
    <property type="protein sequence ID" value="KZE81274.1"/>
    <property type="molecule type" value="Genomic_DNA"/>
</dbReference>
<protein>
    <submittedName>
        <fullName evidence="6">Import component protein</fullName>
    </submittedName>
</protein>
<evidence type="ECO:0000313" key="8">
    <source>
        <dbReference type="Proteomes" id="UP000076630"/>
    </source>
</evidence>
<keyword evidence="2 5" id="KW-0812">Transmembrane</keyword>
<evidence type="ECO:0000313" key="6">
    <source>
        <dbReference type="EMBL" id="KZE81274.1"/>
    </source>
</evidence>
<feature type="transmembrane region" description="Helical" evidence="5">
    <location>
        <begin position="36"/>
        <end position="57"/>
    </location>
</feature>
<reference evidence="6 8" key="1">
    <citation type="submission" date="2016-01" db="EMBL/GenBank/DDBJ databases">
        <title>Whole genome sequencing of Myroides marinus L41.</title>
        <authorList>
            <person name="Hong K.W."/>
        </authorList>
    </citation>
    <scope>NUCLEOTIDE SEQUENCE [LARGE SCALE GENOMIC DNA]</scope>
    <source>
        <strain evidence="6 8">L41</strain>
    </source>
</reference>
<feature type="transmembrane region" description="Helical" evidence="5">
    <location>
        <begin position="63"/>
        <end position="84"/>
    </location>
</feature>
<dbReference type="InterPro" id="IPR019109">
    <property type="entry name" value="MamF_MmsF"/>
</dbReference>
<keyword evidence="8" id="KW-1185">Reference proteome</keyword>
<dbReference type="Proteomes" id="UP000183077">
    <property type="component" value="Unassembled WGS sequence"/>
</dbReference>
<name>A0A161S7S4_9FLAO</name>
<reference evidence="7 9" key="2">
    <citation type="submission" date="2016-10" db="EMBL/GenBank/DDBJ databases">
        <authorList>
            <person name="de Groot N.N."/>
        </authorList>
    </citation>
    <scope>NUCLEOTIDE SEQUENCE [LARGE SCALE GENOMIC DNA]</scope>
    <source>
        <strain evidence="7 9">DSM 23048</strain>
    </source>
</reference>
<dbReference type="Pfam" id="PF09685">
    <property type="entry name" value="MamF_MmsF"/>
    <property type="match status" value="1"/>
</dbReference>
<accession>A0A161S7S4</accession>
<evidence type="ECO:0000313" key="7">
    <source>
        <dbReference type="EMBL" id="SEI62033.1"/>
    </source>
</evidence>
<gene>
    <name evidence="6" type="ORF">AV926_08270</name>
    <name evidence="7" type="ORF">SAMN04488018_102281</name>
</gene>
<keyword evidence="4 5" id="KW-0472">Membrane</keyword>
<evidence type="ECO:0000313" key="9">
    <source>
        <dbReference type="Proteomes" id="UP000183077"/>
    </source>
</evidence>
<evidence type="ECO:0000256" key="4">
    <source>
        <dbReference type="ARBA" id="ARBA00023136"/>
    </source>
</evidence>
<dbReference type="OrthoDB" id="6400719at2"/>
<proteinExistence type="predicted"/>